<proteinExistence type="predicted"/>
<accession>A0A7J3I734</accession>
<protein>
    <submittedName>
        <fullName evidence="1">Uncharacterized protein</fullName>
    </submittedName>
</protein>
<evidence type="ECO:0000313" key="1">
    <source>
        <dbReference type="EMBL" id="HGN36407.1"/>
    </source>
</evidence>
<reference evidence="1" key="1">
    <citation type="journal article" date="2020" name="mSystems">
        <title>Genome- and Community-Level Interaction Insights into Carbon Utilization and Element Cycling Functions of Hydrothermarchaeota in Hydrothermal Sediment.</title>
        <authorList>
            <person name="Zhou Z."/>
            <person name="Liu Y."/>
            <person name="Xu W."/>
            <person name="Pan J."/>
            <person name="Luo Z.H."/>
            <person name="Li M."/>
        </authorList>
    </citation>
    <scope>NUCLEOTIDE SEQUENCE [LARGE SCALE GENOMIC DNA]</scope>
    <source>
        <strain evidence="1">SpSt-618</strain>
    </source>
</reference>
<comment type="caution">
    <text evidence="1">The sequence shown here is derived from an EMBL/GenBank/DDBJ whole genome shotgun (WGS) entry which is preliminary data.</text>
</comment>
<organism evidence="1">
    <name type="scientific">Ignisphaera aggregans</name>
    <dbReference type="NCBI Taxonomy" id="334771"/>
    <lineage>
        <taxon>Archaea</taxon>
        <taxon>Thermoproteota</taxon>
        <taxon>Thermoprotei</taxon>
        <taxon>Desulfurococcales</taxon>
        <taxon>Desulfurococcaceae</taxon>
        <taxon>Ignisphaera</taxon>
    </lineage>
</organism>
<dbReference type="AlphaFoldDB" id="A0A7J3I734"/>
<gene>
    <name evidence="1" type="ORF">ENT87_02510</name>
</gene>
<dbReference type="EMBL" id="DTAI01000075">
    <property type="protein sequence ID" value="HGN36407.1"/>
    <property type="molecule type" value="Genomic_DNA"/>
</dbReference>
<name>A0A7J3I734_9CREN</name>
<sequence>MSGDIQSLFEYVKNCFISSGGHLDVDGIRLLDEAKRKLVLHLVGNNVSEISRWLDYVKEVLDSLQERFGIKGFTLPKELASFTASPLDHMKKKLFNYVNDYLSGRLGYEDLLKKSLAALTTSLRTNARSCYQLWGFAGTLLHLSNMGYHLVYPEHRFVSFDRSGKQRLGVIPPNVVLLNLERGYLSFFYEAPRPLSWEDTSDLQKVWSFYTALRPDLMVYGGRVLDIVDLGSSPPIKRPNIVVEFKELDDWYLRVRDLKGYFKKSFTAEEWRLRWWQRLREELIRIADLHHIVEAIEESRSVRAREPSFRVKEYQLVMLYRATYRPDRMILVSKSRIPGEIRGYLEDNSIEIFDGIGFDIEKLKDVANEIATFTSYGEENSIAIEIPKELAILLGKTSKTLGLNHTEIIRYALKLLIEHYNDTEQPR</sequence>